<dbReference type="AlphaFoldDB" id="A0A516V526"/>
<keyword evidence="3" id="KW-1185">Reference proteome</keyword>
<feature type="chain" id="PRO_5022143347" description="DUF4124 domain-containing protein" evidence="1">
    <location>
        <begin position="33"/>
        <end position="195"/>
    </location>
</feature>
<name>A0A516V526_9GAMM</name>
<dbReference type="Proteomes" id="UP000315891">
    <property type="component" value="Chromosome"/>
</dbReference>
<protein>
    <recommendedName>
        <fullName evidence="4">DUF4124 domain-containing protein</fullName>
    </recommendedName>
</protein>
<evidence type="ECO:0000313" key="3">
    <source>
        <dbReference type="Proteomes" id="UP000315891"/>
    </source>
</evidence>
<evidence type="ECO:0000313" key="2">
    <source>
        <dbReference type="EMBL" id="QDQ73607.1"/>
    </source>
</evidence>
<accession>A0A516V526</accession>
<feature type="signal peptide" evidence="1">
    <location>
        <begin position="1"/>
        <end position="32"/>
    </location>
</feature>
<gene>
    <name evidence="2" type="ORF">FNZ56_06830</name>
</gene>
<dbReference type="OrthoDB" id="5956287at2"/>
<evidence type="ECO:0008006" key="4">
    <source>
        <dbReference type="Google" id="ProtNLM"/>
    </source>
</evidence>
<organism evidence="2 3">
    <name type="scientific">Pseudoluteimonas lycopersici</name>
    <dbReference type="NCBI Taxonomy" id="1324796"/>
    <lineage>
        <taxon>Bacteria</taxon>
        <taxon>Pseudomonadati</taxon>
        <taxon>Pseudomonadota</taxon>
        <taxon>Gammaproteobacteria</taxon>
        <taxon>Lysobacterales</taxon>
        <taxon>Lysobacteraceae</taxon>
        <taxon>Pseudoluteimonas</taxon>
    </lineage>
</organism>
<dbReference type="EMBL" id="CP041742">
    <property type="protein sequence ID" value="QDQ73607.1"/>
    <property type="molecule type" value="Genomic_DNA"/>
</dbReference>
<sequence length="195" mass="21294">MRSPRPAFLTGLLLPACAVALSTAIPATRAHAEVHRCTAPNGESIYTDKSCSAIGAIDRRPQSVAGLAGASRLYRSSCSRTLQDLVYELTSAIDNRDVNRLAGVYDWNGMSSSSAFRVMDRLDAIAQRPLVDVLPVMPRVPDEDGTLVDGEYYPQDAVRRAPVGLRLEQTIGTSAAPSRTVLGLRKYMDCWWVRL</sequence>
<dbReference type="RefSeq" id="WP_143879119.1">
    <property type="nucleotide sequence ID" value="NZ_BAABLZ010000001.1"/>
</dbReference>
<evidence type="ECO:0000256" key="1">
    <source>
        <dbReference type="SAM" id="SignalP"/>
    </source>
</evidence>
<keyword evidence="1" id="KW-0732">Signal</keyword>
<proteinExistence type="predicted"/>
<reference evidence="2 3" key="1">
    <citation type="submission" date="2019-07" db="EMBL/GenBank/DDBJ databases">
        <title>Lysobacter weifangensis sp. nov., isolated from bensulfuron-methyl contaminated farmland soil.</title>
        <authorList>
            <person name="Zhao H."/>
        </authorList>
    </citation>
    <scope>NUCLEOTIDE SEQUENCE [LARGE SCALE GENOMIC DNA]</scope>
    <source>
        <strain evidence="2 3">CC-Bw-6</strain>
    </source>
</reference>